<sequence length="259" mass="28810">MPVKPYDLPPDFAGAGKAPHKSEAPKVVRRPNRLTSGKASFIVLKAANPLLQYLIFTKGWGHSVYALLGLSAATPHIGMLSSKQKVLVGAALLAAARQIFWSLYINDSPLSPIDAAHIAVYDLVADSSNTLLSLASSGWSLGPYQWFGSAAFLIGSAIETISELQRKWFKAKIQNNGRVNDGGLWRQCRHPNYAGFLLWRAGFAAMTENMWAFWNPGLHLCQFAVSSIPVLERFQQLKYNEEWARYKSGTPYRLIPFIW</sequence>
<accession>A0AAD5TSG3</accession>
<feature type="region of interest" description="Disordered" evidence="1">
    <location>
        <begin position="1"/>
        <end position="26"/>
    </location>
</feature>
<dbReference type="Proteomes" id="UP001212152">
    <property type="component" value="Unassembled WGS sequence"/>
</dbReference>
<dbReference type="PANTHER" id="PTHR32251:SF15">
    <property type="entry name" value="3-OXO-5-ALPHA-STEROID 4-DEHYDROGENASE (DUF1295)"/>
    <property type="match status" value="1"/>
</dbReference>
<evidence type="ECO:0008006" key="4">
    <source>
        <dbReference type="Google" id="ProtNLM"/>
    </source>
</evidence>
<dbReference type="EMBL" id="JADGJQ010000001">
    <property type="protein sequence ID" value="KAJ3185557.1"/>
    <property type="molecule type" value="Genomic_DNA"/>
</dbReference>
<dbReference type="InterPro" id="IPR010721">
    <property type="entry name" value="UstE-like"/>
</dbReference>
<evidence type="ECO:0000313" key="3">
    <source>
        <dbReference type="Proteomes" id="UP001212152"/>
    </source>
</evidence>
<name>A0AAD5TSG3_9FUNG</name>
<gene>
    <name evidence="2" type="ORF">HDU87_000180</name>
</gene>
<keyword evidence="3" id="KW-1185">Reference proteome</keyword>
<proteinExistence type="predicted"/>
<dbReference type="GO" id="GO:0016020">
    <property type="term" value="C:membrane"/>
    <property type="evidence" value="ECO:0007669"/>
    <property type="project" value="TreeGrafter"/>
</dbReference>
<evidence type="ECO:0000313" key="2">
    <source>
        <dbReference type="EMBL" id="KAJ3185557.1"/>
    </source>
</evidence>
<reference evidence="2" key="1">
    <citation type="submission" date="2020-05" db="EMBL/GenBank/DDBJ databases">
        <title>Phylogenomic resolution of chytrid fungi.</title>
        <authorList>
            <person name="Stajich J.E."/>
            <person name="Amses K."/>
            <person name="Simmons R."/>
            <person name="Seto K."/>
            <person name="Myers J."/>
            <person name="Bonds A."/>
            <person name="Quandt C.A."/>
            <person name="Barry K."/>
            <person name="Liu P."/>
            <person name="Grigoriev I."/>
            <person name="Longcore J.E."/>
            <person name="James T.Y."/>
        </authorList>
    </citation>
    <scope>NUCLEOTIDE SEQUENCE</scope>
    <source>
        <strain evidence="2">JEL0379</strain>
    </source>
</reference>
<evidence type="ECO:0000256" key="1">
    <source>
        <dbReference type="SAM" id="MobiDB-lite"/>
    </source>
</evidence>
<comment type="caution">
    <text evidence="2">The sequence shown here is derived from an EMBL/GenBank/DDBJ whole genome shotgun (WGS) entry which is preliminary data.</text>
</comment>
<organism evidence="2 3">
    <name type="scientific">Geranomyces variabilis</name>
    <dbReference type="NCBI Taxonomy" id="109894"/>
    <lineage>
        <taxon>Eukaryota</taxon>
        <taxon>Fungi</taxon>
        <taxon>Fungi incertae sedis</taxon>
        <taxon>Chytridiomycota</taxon>
        <taxon>Chytridiomycota incertae sedis</taxon>
        <taxon>Chytridiomycetes</taxon>
        <taxon>Spizellomycetales</taxon>
        <taxon>Powellomycetaceae</taxon>
        <taxon>Geranomyces</taxon>
    </lineage>
</organism>
<dbReference type="Gene3D" id="1.20.120.1630">
    <property type="match status" value="1"/>
</dbReference>
<dbReference type="PANTHER" id="PTHR32251">
    <property type="entry name" value="3-OXO-5-ALPHA-STEROID 4-DEHYDROGENASE"/>
    <property type="match status" value="1"/>
</dbReference>
<protein>
    <recommendedName>
        <fullName evidence="4">Steroid 5-alpha reductase C-terminal domain-containing protein</fullName>
    </recommendedName>
</protein>
<dbReference type="Pfam" id="PF06966">
    <property type="entry name" value="DUF1295"/>
    <property type="match status" value="1"/>
</dbReference>
<dbReference type="AlphaFoldDB" id="A0AAD5TSG3"/>